<evidence type="ECO:0000313" key="2">
    <source>
        <dbReference type="Proteomes" id="UP001396898"/>
    </source>
</evidence>
<name>A0ABR1R6U1_9PEZI</name>
<gene>
    <name evidence="1" type="ORF">PG991_013076</name>
</gene>
<dbReference type="Proteomes" id="UP001396898">
    <property type="component" value="Unassembled WGS sequence"/>
</dbReference>
<keyword evidence="2" id="KW-1185">Reference proteome</keyword>
<proteinExistence type="predicted"/>
<accession>A0ABR1R6U1</accession>
<comment type="caution">
    <text evidence="1">The sequence shown here is derived from an EMBL/GenBank/DDBJ whole genome shotgun (WGS) entry which is preliminary data.</text>
</comment>
<evidence type="ECO:0000313" key="1">
    <source>
        <dbReference type="EMBL" id="KAK8000854.1"/>
    </source>
</evidence>
<sequence length="162" mass="18862">MPPRADRRTAENEVCNAVISNTRHDISSHISRQHEELAHYQDTKKDPNNPWVCPCGDVSWDKWVNYLSHLSRQHEERAHYRDTKKDPNNPWVCPCGDVPRRESHPTLSTLFPDSVGNPPPRCPMTSLWDPSRHSLWLRLRPPSYNPSERTDGIGRTGCRHRR</sequence>
<organism evidence="1 2">
    <name type="scientific">Apiospora marii</name>
    <dbReference type="NCBI Taxonomy" id="335849"/>
    <lineage>
        <taxon>Eukaryota</taxon>
        <taxon>Fungi</taxon>
        <taxon>Dikarya</taxon>
        <taxon>Ascomycota</taxon>
        <taxon>Pezizomycotina</taxon>
        <taxon>Sordariomycetes</taxon>
        <taxon>Xylariomycetidae</taxon>
        <taxon>Amphisphaeriales</taxon>
        <taxon>Apiosporaceae</taxon>
        <taxon>Apiospora</taxon>
    </lineage>
</organism>
<dbReference type="EMBL" id="JAQQWI010000018">
    <property type="protein sequence ID" value="KAK8000854.1"/>
    <property type="molecule type" value="Genomic_DNA"/>
</dbReference>
<protein>
    <submittedName>
        <fullName evidence="1">Uncharacterized protein</fullName>
    </submittedName>
</protein>
<reference evidence="1 2" key="1">
    <citation type="submission" date="2023-01" db="EMBL/GenBank/DDBJ databases">
        <title>Analysis of 21 Apiospora genomes using comparative genomics revels a genus with tremendous synthesis potential of carbohydrate active enzymes and secondary metabolites.</title>
        <authorList>
            <person name="Sorensen T."/>
        </authorList>
    </citation>
    <scope>NUCLEOTIDE SEQUENCE [LARGE SCALE GENOMIC DNA]</scope>
    <source>
        <strain evidence="1 2">CBS 20057</strain>
    </source>
</reference>